<evidence type="ECO:0000313" key="2">
    <source>
        <dbReference type="EMBL" id="MBP3950915.1"/>
    </source>
</evidence>
<organism evidence="2 3">
    <name type="scientific">Halalkalibacter suaedae</name>
    <dbReference type="NCBI Taxonomy" id="2822140"/>
    <lineage>
        <taxon>Bacteria</taxon>
        <taxon>Bacillati</taxon>
        <taxon>Bacillota</taxon>
        <taxon>Bacilli</taxon>
        <taxon>Bacillales</taxon>
        <taxon>Bacillaceae</taxon>
        <taxon>Halalkalibacter</taxon>
    </lineage>
</organism>
<evidence type="ECO:0000313" key="3">
    <source>
        <dbReference type="Proteomes" id="UP000678228"/>
    </source>
</evidence>
<gene>
    <name evidence="2" type="ORF">J7W16_07175</name>
</gene>
<dbReference type="Pfam" id="PF00583">
    <property type="entry name" value="Acetyltransf_1"/>
    <property type="match status" value="1"/>
</dbReference>
<dbReference type="CDD" id="cd04301">
    <property type="entry name" value="NAT_SF"/>
    <property type="match status" value="1"/>
</dbReference>
<keyword evidence="3" id="KW-1185">Reference proteome</keyword>
<name>A0A940WR02_9BACI</name>
<dbReference type="InterPro" id="IPR016181">
    <property type="entry name" value="Acyl_CoA_acyltransferase"/>
</dbReference>
<evidence type="ECO:0000259" key="1">
    <source>
        <dbReference type="PROSITE" id="PS51186"/>
    </source>
</evidence>
<reference evidence="2" key="1">
    <citation type="submission" date="2021-03" db="EMBL/GenBank/DDBJ databases">
        <title>Bacillus suaedae sp. nov., isolated from Suaeda aralocaspica.</title>
        <authorList>
            <person name="Lei R.F.R."/>
        </authorList>
    </citation>
    <scope>NUCLEOTIDE SEQUENCE</scope>
    <source>
        <strain evidence="2">YZJH907-2</strain>
    </source>
</reference>
<proteinExistence type="predicted"/>
<feature type="domain" description="N-acetyltransferase" evidence="1">
    <location>
        <begin position="4"/>
        <end position="155"/>
    </location>
</feature>
<dbReference type="RefSeq" id="WP_210596587.1">
    <property type="nucleotide sequence ID" value="NZ_JAGKSQ010000002.1"/>
</dbReference>
<dbReference type="SUPFAM" id="SSF55729">
    <property type="entry name" value="Acyl-CoA N-acyltransferases (Nat)"/>
    <property type="match status" value="1"/>
</dbReference>
<dbReference type="AlphaFoldDB" id="A0A940WR02"/>
<accession>A0A940WR02</accession>
<dbReference type="InterPro" id="IPR000182">
    <property type="entry name" value="GNAT_dom"/>
</dbReference>
<comment type="caution">
    <text evidence="2">The sequence shown here is derived from an EMBL/GenBank/DDBJ whole genome shotgun (WGS) entry which is preliminary data.</text>
</comment>
<protein>
    <submittedName>
        <fullName evidence="2">GNAT family N-acetyltransferase</fullName>
    </submittedName>
</protein>
<dbReference type="PROSITE" id="PS51186">
    <property type="entry name" value="GNAT"/>
    <property type="match status" value="1"/>
</dbReference>
<dbReference type="GO" id="GO:0016747">
    <property type="term" value="F:acyltransferase activity, transferring groups other than amino-acyl groups"/>
    <property type="evidence" value="ECO:0007669"/>
    <property type="project" value="InterPro"/>
</dbReference>
<dbReference type="Proteomes" id="UP000678228">
    <property type="component" value="Unassembled WGS sequence"/>
</dbReference>
<dbReference type="EMBL" id="JAGKSQ010000002">
    <property type="protein sequence ID" value="MBP3950915.1"/>
    <property type="molecule type" value="Genomic_DNA"/>
</dbReference>
<dbReference type="Gene3D" id="3.40.630.30">
    <property type="match status" value="1"/>
</dbReference>
<sequence>MNIKTFSRFDEEIWNDVGPLYFQAFGDRGAKPVKVIKHMLDQGIADLHVCYKGNTAVGMALTGKLSTNRVMIIDYLAVSKDERGQGLGQQFVKDIQKKALAEGYRNLLIETEAEDTPNNKKRIHFWQSCGFLLTDYVHQYIWVPEAYQAMYFPLTSQLRETTGEELFRYLNTFHRLSFKGSSNQ</sequence>